<comment type="caution">
    <text evidence="3">The sequence shown here is derived from an EMBL/GenBank/DDBJ whole genome shotgun (WGS) entry which is preliminary data.</text>
</comment>
<reference evidence="3 4" key="1">
    <citation type="submission" date="2020-09" db="EMBL/GenBank/DDBJ databases">
        <title>Novel species in genus Gordonia.</title>
        <authorList>
            <person name="Zhang G."/>
        </authorList>
    </citation>
    <scope>NUCLEOTIDE SEQUENCE [LARGE SCALE GENOMIC DNA]</scope>
    <source>
        <strain evidence="3 4">ON-33</strain>
    </source>
</reference>
<name>A0ABR7WCM1_9ACTN</name>
<evidence type="ECO:0000313" key="4">
    <source>
        <dbReference type="Proteomes" id="UP000602395"/>
    </source>
</evidence>
<dbReference type="PROSITE" id="PS51257">
    <property type="entry name" value="PROKAR_LIPOPROTEIN"/>
    <property type="match status" value="1"/>
</dbReference>
<keyword evidence="4" id="KW-1185">Reference proteome</keyword>
<proteinExistence type="predicted"/>
<dbReference type="InterPro" id="IPR024520">
    <property type="entry name" value="DUF3558"/>
</dbReference>
<dbReference type="EMBL" id="JACWMS010000002">
    <property type="protein sequence ID" value="MBD1320545.1"/>
    <property type="molecule type" value="Genomic_DNA"/>
</dbReference>
<accession>A0ABR7WCM1</accession>
<evidence type="ECO:0000313" key="3">
    <source>
        <dbReference type="EMBL" id="MBD1320545.1"/>
    </source>
</evidence>
<feature type="region of interest" description="Disordered" evidence="1">
    <location>
        <begin position="28"/>
        <end position="52"/>
    </location>
</feature>
<dbReference type="Pfam" id="PF12079">
    <property type="entry name" value="DUF3558"/>
    <property type="match status" value="1"/>
</dbReference>
<feature type="chain" id="PRO_5046422632" evidence="2">
    <location>
        <begin position="29"/>
        <end position="188"/>
    </location>
</feature>
<dbReference type="Proteomes" id="UP000602395">
    <property type="component" value="Unassembled WGS sequence"/>
</dbReference>
<evidence type="ECO:0000256" key="1">
    <source>
        <dbReference type="SAM" id="MobiDB-lite"/>
    </source>
</evidence>
<sequence>MKYRSRLLLAISASSVALLLAACGSDSADDTAQQTTGQSEASASHEGPVESPTALTAEDICAALTPQDIAPLTDGDVTEQPEPKNDRGLPGCEWPVSDGYGSLEMDVFKPFDVNIILGSAMVRQFPVGDGTVYQQTQDDASTCRALVRTPNTPKGFVLRVRLDGQADASKLCESAIPQTEKVLKALGW</sequence>
<dbReference type="RefSeq" id="WP_190267172.1">
    <property type="nucleotide sequence ID" value="NZ_BAABAD010000004.1"/>
</dbReference>
<organism evidence="3 4">
    <name type="scientific">Gordonia hankookensis</name>
    <dbReference type="NCBI Taxonomy" id="589403"/>
    <lineage>
        <taxon>Bacteria</taxon>
        <taxon>Bacillati</taxon>
        <taxon>Actinomycetota</taxon>
        <taxon>Actinomycetes</taxon>
        <taxon>Mycobacteriales</taxon>
        <taxon>Gordoniaceae</taxon>
        <taxon>Gordonia</taxon>
    </lineage>
</organism>
<protein>
    <submittedName>
        <fullName evidence="3">DUF3558 family protein</fullName>
    </submittedName>
</protein>
<evidence type="ECO:0000256" key="2">
    <source>
        <dbReference type="SAM" id="SignalP"/>
    </source>
</evidence>
<feature type="compositionally biased region" description="Polar residues" evidence="1">
    <location>
        <begin position="30"/>
        <end position="42"/>
    </location>
</feature>
<feature type="region of interest" description="Disordered" evidence="1">
    <location>
        <begin position="70"/>
        <end position="92"/>
    </location>
</feature>
<feature type="signal peptide" evidence="2">
    <location>
        <begin position="1"/>
        <end position="28"/>
    </location>
</feature>
<keyword evidence="2" id="KW-0732">Signal</keyword>
<gene>
    <name evidence="3" type="ORF">IDF66_13235</name>
</gene>